<dbReference type="EnsemblMetazoa" id="GAUT042541-RA">
    <property type="protein sequence ID" value="GAUT042541-PA"/>
    <property type="gene ID" value="GAUT042541"/>
</dbReference>
<evidence type="ECO:0000313" key="2">
    <source>
        <dbReference type="Proteomes" id="UP000078200"/>
    </source>
</evidence>
<dbReference type="Proteomes" id="UP000078200">
    <property type="component" value="Unassembled WGS sequence"/>
</dbReference>
<evidence type="ECO:0000313" key="1">
    <source>
        <dbReference type="EnsemblMetazoa" id="GAUT042541-PA"/>
    </source>
</evidence>
<reference evidence="1" key="1">
    <citation type="submission" date="2020-05" db="UniProtKB">
        <authorList>
            <consortium name="EnsemblMetazoa"/>
        </authorList>
    </citation>
    <scope>IDENTIFICATION</scope>
    <source>
        <strain evidence="1">TTRI</strain>
    </source>
</reference>
<dbReference type="VEuPathDB" id="VectorBase:GAUT042541"/>
<name>A0A1A9VND9_GLOAU</name>
<protein>
    <submittedName>
        <fullName evidence="1">Uncharacterized protein</fullName>
    </submittedName>
</protein>
<dbReference type="AlphaFoldDB" id="A0A1A9VND9"/>
<organism evidence="1 2">
    <name type="scientific">Glossina austeni</name>
    <name type="common">Savannah tsetse fly</name>
    <dbReference type="NCBI Taxonomy" id="7395"/>
    <lineage>
        <taxon>Eukaryota</taxon>
        <taxon>Metazoa</taxon>
        <taxon>Ecdysozoa</taxon>
        <taxon>Arthropoda</taxon>
        <taxon>Hexapoda</taxon>
        <taxon>Insecta</taxon>
        <taxon>Pterygota</taxon>
        <taxon>Neoptera</taxon>
        <taxon>Endopterygota</taxon>
        <taxon>Diptera</taxon>
        <taxon>Brachycera</taxon>
        <taxon>Muscomorpha</taxon>
        <taxon>Hippoboscoidea</taxon>
        <taxon>Glossinidae</taxon>
        <taxon>Glossina</taxon>
    </lineage>
</organism>
<proteinExistence type="predicted"/>
<sequence>MLHKICFKLNGWKLNLQNGNCMIYTEGVSKVDVISMLESLYNNNSKEKGKKKKRTSFEKIVTFYSDIMPKVLRLIPDRICFKRVAHGTSFQRFDYLSALQHVALHVYTQASKYTLMFNFNTNQ</sequence>
<keyword evidence="2" id="KW-1185">Reference proteome</keyword>
<accession>A0A1A9VND9</accession>